<accession>A0A0N0C5H2</accession>
<dbReference type="PROSITE" id="PS00211">
    <property type="entry name" value="ABC_TRANSPORTER_1"/>
    <property type="match status" value="1"/>
</dbReference>
<dbReference type="InterPro" id="IPR051782">
    <property type="entry name" value="ABC_Transporter_VariousFunc"/>
</dbReference>
<gene>
    <name evidence="5" type="ORF">AMS66_06855</name>
</gene>
<evidence type="ECO:0000313" key="5">
    <source>
        <dbReference type="EMBL" id="KOY17247.1"/>
    </source>
</evidence>
<evidence type="ECO:0000256" key="1">
    <source>
        <dbReference type="ARBA" id="ARBA00022448"/>
    </source>
</evidence>
<evidence type="ECO:0000256" key="3">
    <source>
        <dbReference type="ARBA" id="ARBA00022840"/>
    </source>
</evidence>
<comment type="caution">
    <text evidence="5">The sequence shown here is derived from an EMBL/GenBank/DDBJ whole genome shotgun (WGS) entry which is preliminary data.</text>
</comment>
<dbReference type="RefSeq" id="WP_053780084.1">
    <property type="nucleotide sequence ID" value="NZ_LITU01000042.1"/>
</dbReference>
<reference evidence="5 6" key="1">
    <citation type="submission" date="2015-08" db="EMBL/GenBank/DDBJ databases">
        <title>Draft genome sequence of cellulolytic and xylanolytic Paenibacillus sp. A59, isolated from a decaying forest soil from Patagonia, Argentina.</title>
        <authorList>
            <person name="Ghio S."/>
            <person name="Caceres A.M."/>
            <person name="Talia P."/>
            <person name="Grasso D."/>
            <person name="Campos E."/>
        </authorList>
    </citation>
    <scope>NUCLEOTIDE SEQUENCE [LARGE SCALE GENOMIC DNA]</scope>
    <source>
        <strain evidence="5 6">A59</strain>
    </source>
</reference>
<dbReference type="GO" id="GO:0016887">
    <property type="term" value="F:ATP hydrolysis activity"/>
    <property type="evidence" value="ECO:0007669"/>
    <property type="project" value="InterPro"/>
</dbReference>
<dbReference type="SMART" id="SM00382">
    <property type="entry name" value="AAA"/>
    <property type="match status" value="1"/>
</dbReference>
<keyword evidence="6" id="KW-1185">Reference proteome</keyword>
<dbReference type="InterPro" id="IPR017871">
    <property type="entry name" value="ABC_transporter-like_CS"/>
</dbReference>
<keyword evidence="3" id="KW-0067">ATP-binding</keyword>
<dbReference type="InterPro" id="IPR003439">
    <property type="entry name" value="ABC_transporter-like_ATP-bd"/>
</dbReference>
<feature type="domain" description="ABC transporter" evidence="4">
    <location>
        <begin position="5"/>
        <end position="223"/>
    </location>
</feature>
<dbReference type="AlphaFoldDB" id="A0A0N0C5H2"/>
<dbReference type="PATRIC" id="fig|1705561.3.peg.1097"/>
<dbReference type="InterPro" id="IPR003593">
    <property type="entry name" value="AAA+_ATPase"/>
</dbReference>
<proteinExistence type="predicted"/>
<evidence type="ECO:0000313" key="6">
    <source>
        <dbReference type="Proteomes" id="UP000037688"/>
    </source>
</evidence>
<evidence type="ECO:0000259" key="4">
    <source>
        <dbReference type="PROSITE" id="PS50893"/>
    </source>
</evidence>
<dbReference type="Pfam" id="PF00005">
    <property type="entry name" value="ABC_tran"/>
    <property type="match status" value="1"/>
</dbReference>
<dbReference type="Proteomes" id="UP000037688">
    <property type="component" value="Unassembled WGS sequence"/>
</dbReference>
<dbReference type="CDD" id="cd03230">
    <property type="entry name" value="ABC_DR_subfamily_A"/>
    <property type="match status" value="1"/>
</dbReference>
<organism evidence="5 6">
    <name type="scientific">Paenibacillus xylanivorans</name>
    <dbReference type="NCBI Taxonomy" id="1705561"/>
    <lineage>
        <taxon>Bacteria</taxon>
        <taxon>Bacillati</taxon>
        <taxon>Bacillota</taxon>
        <taxon>Bacilli</taxon>
        <taxon>Bacillales</taxon>
        <taxon>Paenibacillaceae</taxon>
        <taxon>Paenibacillus</taxon>
    </lineage>
</organism>
<keyword evidence="2" id="KW-0547">Nucleotide-binding</keyword>
<dbReference type="PANTHER" id="PTHR42939:SF1">
    <property type="entry name" value="ABC TRANSPORTER ATP-BINDING PROTEIN ALBC-RELATED"/>
    <property type="match status" value="1"/>
</dbReference>
<dbReference type="Gene3D" id="3.40.50.300">
    <property type="entry name" value="P-loop containing nucleotide triphosphate hydrolases"/>
    <property type="match status" value="1"/>
</dbReference>
<dbReference type="PANTHER" id="PTHR42939">
    <property type="entry name" value="ABC TRANSPORTER ATP-BINDING PROTEIN ALBC-RELATED"/>
    <property type="match status" value="1"/>
</dbReference>
<dbReference type="GO" id="GO:0005524">
    <property type="term" value="F:ATP binding"/>
    <property type="evidence" value="ECO:0007669"/>
    <property type="project" value="UniProtKB-KW"/>
</dbReference>
<dbReference type="InterPro" id="IPR027417">
    <property type="entry name" value="P-loop_NTPase"/>
</dbReference>
<evidence type="ECO:0000256" key="2">
    <source>
        <dbReference type="ARBA" id="ARBA00022741"/>
    </source>
</evidence>
<dbReference type="PROSITE" id="PS50893">
    <property type="entry name" value="ABC_TRANSPORTER_2"/>
    <property type="match status" value="1"/>
</dbReference>
<name>A0A0N0C5H2_9BACL</name>
<dbReference type="EMBL" id="LITU01000042">
    <property type="protein sequence ID" value="KOY17247.1"/>
    <property type="molecule type" value="Genomic_DNA"/>
</dbReference>
<keyword evidence="1" id="KW-0813">Transport</keyword>
<dbReference type="OrthoDB" id="2964254at2"/>
<dbReference type="SUPFAM" id="SSF52540">
    <property type="entry name" value="P-loop containing nucleoside triphosphate hydrolases"/>
    <property type="match status" value="1"/>
</dbReference>
<sequence length="299" mass="34006">MNRILKVDNLKIKFKNDLILNNISLSLNAGDVYALVGINGSGKTTLLSSLAGLLSPTSGNIFIEEKLNQFNQTSMSFQPTSFYAHLTGNDNVRLLSPDPQRALNILKKLDLTTSQIMKKKVKTLSFGQKQRLGIAIALSKNAKVYLLDEPTNGLDIYSYNKLVEVIHEMSNQGCCFVIASHEWDVIEKCCNRLGMIINGRIEKELDISDYNNDVQPKLIQIKVNAEFSTNELLELDEVRNANRLDRFSWQITLNQNCTFESFQDSLRQKNVSINEWITLNHVQEWESIYNQLIEEGNND</sequence>
<protein>
    <recommendedName>
        <fullName evidence="4">ABC transporter domain-containing protein</fullName>
    </recommendedName>
</protein>